<dbReference type="EMBL" id="CAKXAJ010026266">
    <property type="protein sequence ID" value="CAH2264860.1"/>
    <property type="molecule type" value="Genomic_DNA"/>
</dbReference>
<organism evidence="1 2">
    <name type="scientific">Pararge aegeria aegeria</name>
    <dbReference type="NCBI Taxonomy" id="348720"/>
    <lineage>
        <taxon>Eukaryota</taxon>
        <taxon>Metazoa</taxon>
        <taxon>Ecdysozoa</taxon>
        <taxon>Arthropoda</taxon>
        <taxon>Hexapoda</taxon>
        <taxon>Insecta</taxon>
        <taxon>Pterygota</taxon>
        <taxon>Neoptera</taxon>
        <taxon>Endopterygota</taxon>
        <taxon>Lepidoptera</taxon>
        <taxon>Glossata</taxon>
        <taxon>Ditrysia</taxon>
        <taxon>Papilionoidea</taxon>
        <taxon>Nymphalidae</taxon>
        <taxon>Satyrinae</taxon>
        <taxon>Satyrini</taxon>
        <taxon>Parargina</taxon>
        <taxon>Pararge</taxon>
    </lineage>
</organism>
<dbReference type="Proteomes" id="UP000838756">
    <property type="component" value="Unassembled WGS sequence"/>
</dbReference>
<sequence>MDHEVSWVRFLGWNYKVKNMHKGQAVPMTSSLAWEPWYSVGRLVDVREALVHHAGPVWISVLHTPLETLWRTLRPTAFLRMFSFTVEASVKHNLEKLEVRAWIRTRPPKSEAEFLITKLPPPQPRNLTLHYHYTAEAW</sequence>
<accession>A0A8S4SBQ6</accession>
<keyword evidence="2" id="KW-1185">Reference proteome</keyword>
<protein>
    <submittedName>
        <fullName evidence="1">Jg5699 protein</fullName>
    </submittedName>
</protein>
<evidence type="ECO:0000313" key="2">
    <source>
        <dbReference type="Proteomes" id="UP000838756"/>
    </source>
</evidence>
<comment type="caution">
    <text evidence="1">The sequence shown here is derived from an EMBL/GenBank/DDBJ whole genome shotgun (WGS) entry which is preliminary data.</text>
</comment>
<name>A0A8S4SBQ6_9NEOP</name>
<dbReference type="OrthoDB" id="10569661at2759"/>
<proteinExistence type="predicted"/>
<dbReference type="AlphaFoldDB" id="A0A8S4SBQ6"/>
<evidence type="ECO:0000313" key="1">
    <source>
        <dbReference type="EMBL" id="CAH2264860.1"/>
    </source>
</evidence>
<gene>
    <name evidence="1" type="primary">jg5699</name>
    <name evidence="1" type="ORF">PAEG_LOCUS24695</name>
</gene>
<reference evidence="1" key="1">
    <citation type="submission" date="2022-03" db="EMBL/GenBank/DDBJ databases">
        <authorList>
            <person name="Lindestad O."/>
        </authorList>
    </citation>
    <scope>NUCLEOTIDE SEQUENCE</scope>
</reference>